<dbReference type="PROSITE" id="PS50828">
    <property type="entry name" value="SMR"/>
    <property type="match status" value="1"/>
</dbReference>
<protein>
    <submittedName>
        <fullName evidence="3">DNA-nicking Smr family endonuclease</fullName>
    </submittedName>
</protein>
<gene>
    <name evidence="3" type="ORF">GTOL_12984</name>
</gene>
<dbReference type="GO" id="GO:0004519">
    <property type="term" value="F:endonuclease activity"/>
    <property type="evidence" value="ECO:0007669"/>
    <property type="project" value="UniProtKB-KW"/>
</dbReference>
<name>A0A916N3I8_9PROT</name>
<sequence>MPSVISTHWAASEAELKRPKSKQRPPPREDELALFRAAVTDVVPLENTRVHHEPEPPPAIPRQRELDEAAALHESLHGEALVDLYLEGGDEAAWVRTGIPHSVLRDLRRGRWAIRAYLDLHGHTRDEARIAFNQFIAECRTLGKRCVRIVHGKGLGSPGREPVLKRLVLGWLTQKTEVLAFCQARTVDGGAGAVVVLLQAAKK</sequence>
<evidence type="ECO:0000313" key="3">
    <source>
        <dbReference type="EMBL" id="CAG4885101.1"/>
    </source>
</evidence>
<keyword evidence="3" id="KW-0540">Nuclease</keyword>
<dbReference type="Pfam" id="PF01713">
    <property type="entry name" value="Smr"/>
    <property type="match status" value="1"/>
</dbReference>
<dbReference type="RefSeq" id="WP_220636885.1">
    <property type="nucleotide sequence ID" value="NZ_CAJQUM010000001.1"/>
</dbReference>
<comment type="caution">
    <text evidence="3">The sequence shown here is derived from an EMBL/GenBank/DDBJ whole genome shotgun (WGS) entry which is preliminary data.</text>
</comment>
<dbReference type="AlphaFoldDB" id="A0A916N3I8"/>
<accession>A0A916N3I8</accession>
<organism evidence="3 4">
    <name type="scientific">Georgfuchsia toluolica</name>
    <dbReference type="NCBI Taxonomy" id="424218"/>
    <lineage>
        <taxon>Bacteria</taxon>
        <taxon>Pseudomonadati</taxon>
        <taxon>Pseudomonadota</taxon>
        <taxon>Betaproteobacteria</taxon>
        <taxon>Nitrosomonadales</taxon>
        <taxon>Sterolibacteriaceae</taxon>
        <taxon>Georgfuchsia</taxon>
    </lineage>
</organism>
<dbReference type="InterPro" id="IPR036063">
    <property type="entry name" value="Smr_dom_sf"/>
</dbReference>
<reference evidence="3" key="1">
    <citation type="submission" date="2021-04" db="EMBL/GenBank/DDBJ databases">
        <authorList>
            <person name="Hornung B."/>
        </authorList>
    </citation>
    <scope>NUCLEOTIDE SEQUENCE</scope>
    <source>
        <strain evidence="3">G5G6</strain>
    </source>
</reference>
<dbReference type="SUPFAM" id="SSF160443">
    <property type="entry name" value="SMR domain-like"/>
    <property type="match status" value="1"/>
</dbReference>
<dbReference type="InterPro" id="IPR002625">
    <property type="entry name" value="Smr_dom"/>
</dbReference>
<feature type="domain" description="Smr" evidence="2">
    <location>
        <begin position="118"/>
        <end position="199"/>
    </location>
</feature>
<keyword evidence="3" id="KW-0255">Endonuclease</keyword>
<dbReference type="PANTHER" id="PTHR35562:SF2">
    <property type="entry name" value="DNA ENDONUCLEASE SMRA-RELATED"/>
    <property type="match status" value="1"/>
</dbReference>
<evidence type="ECO:0000259" key="2">
    <source>
        <dbReference type="PROSITE" id="PS50828"/>
    </source>
</evidence>
<keyword evidence="3" id="KW-0378">Hydrolase</keyword>
<keyword evidence="4" id="KW-1185">Reference proteome</keyword>
<feature type="region of interest" description="Disordered" evidence="1">
    <location>
        <begin position="1"/>
        <end position="29"/>
    </location>
</feature>
<dbReference type="SMART" id="SM00463">
    <property type="entry name" value="SMR"/>
    <property type="match status" value="1"/>
</dbReference>
<proteinExistence type="predicted"/>
<dbReference type="PANTHER" id="PTHR35562">
    <property type="entry name" value="DNA ENDONUCLEASE SMRA-RELATED"/>
    <property type="match status" value="1"/>
</dbReference>
<dbReference type="Gene3D" id="3.30.1370.110">
    <property type="match status" value="1"/>
</dbReference>
<evidence type="ECO:0000313" key="4">
    <source>
        <dbReference type="Proteomes" id="UP000742786"/>
    </source>
</evidence>
<evidence type="ECO:0000256" key="1">
    <source>
        <dbReference type="SAM" id="MobiDB-lite"/>
    </source>
</evidence>
<dbReference type="Proteomes" id="UP000742786">
    <property type="component" value="Unassembled WGS sequence"/>
</dbReference>
<dbReference type="EMBL" id="CAJQUM010000001">
    <property type="protein sequence ID" value="CAG4885101.1"/>
    <property type="molecule type" value="Genomic_DNA"/>
</dbReference>